<comment type="similarity">
    <text evidence="1">Belongs to the RRN3 family.</text>
</comment>
<reference evidence="2 3" key="1">
    <citation type="submission" date="2015-09" db="EMBL/GenBank/DDBJ databases">
        <title>Draft genome of the scarab beetle Oryctes borbonicus.</title>
        <authorList>
            <person name="Meyer J.M."/>
            <person name="Markov G.V."/>
            <person name="Baskaran P."/>
            <person name="Herrmann M."/>
            <person name="Sommer R.J."/>
            <person name="Roedelsperger C."/>
        </authorList>
    </citation>
    <scope>NUCLEOTIDE SEQUENCE [LARGE SCALE GENOMIC DNA]</scope>
    <source>
        <strain evidence="2">OB123</strain>
        <tissue evidence="2">Whole animal</tissue>
    </source>
</reference>
<gene>
    <name evidence="2" type="ORF">AMK59_856</name>
</gene>
<proteinExistence type="inferred from homology"/>
<evidence type="ECO:0000256" key="1">
    <source>
        <dbReference type="ARBA" id="ARBA00010098"/>
    </source>
</evidence>
<sequence length="333" mass="38274">MDVDEDNKPRMLHPIGNTLDVCMDKLFNYIIMECHNTETSEIEWAKTKRVYQDIISVFDKVILPTYNLHHVQFIMFLLCSLKTSLAEAFLNYLWKKVCTPSTASVIRQAAVAYIASFIARASIVPLSMLKGTLQQMSEWIHSYISAQDGLECVNTDVRIHSVFYSVCQALFYVIAFRQSDLVKTRRNIGFLNTLSLGKIVTCRLNPLRVCHPVVVQNFAAVTRTYQIAYCYSIIEHNARSLMPTIYQTEKGSSETTDNILDSFFPFDPYILNRSGEKITPFYLNYKNFVVETSTTSKHELEDDDFLYEHDTKSSDYDKFSYGTSPGFKMKENG</sequence>
<dbReference type="PANTHER" id="PTHR12790">
    <property type="entry name" value="TRANSCRIPTION INITIATION FACTOR IA RRN3"/>
    <property type="match status" value="1"/>
</dbReference>
<dbReference type="Pfam" id="PF05327">
    <property type="entry name" value="RRN3"/>
    <property type="match status" value="1"/>
</dbReference>
<dbReference type="GO" id="GO:0001181">
    <property type="term" value="F:RNA polymerase I general transcription initiation factor activity"/>
    <property type="evidence" value="ECO:0007669"/>
    <property type="project" value="InterPro"/>
</dbReference>
<dbReference type="Proteomes" id="UP000051574">
    <property type="component" value="Unassembled WGS sequence"/>
</dbReference>
<dbReference type="EMBL" id="LJIG01002049">
    <property type="protein sequence ID" value="KRT84891.1"/>
    <property type="molecule type" value="Genomic_DNA"/>
</dbReference>
<name>A0A0T6BCG9_9SCAR</name>
<dbReference type="GO" id="GO:0001042">
    <property type="term" value="F:RNA polymerase I core binding"/>
    <property type="evidence" value="ECO:0007669"/>
    <property type="project" value="TreeGrafter"/>
</dbReference>
<comment type="caution">
    <text evidence="2">The sequence shown here is derived from an EMBL/GenBank/DDBJ whole genome shotgun (WGS) entry which is preliminary data.</text>
</comment>
<organism evidence="2 3">
    <name type="scientific">Oryctes borbonicus</name>
    <dbReference type="NCBI Taxonomy" id="1629725"/>
    <lineage>
        <taxon>Eukaryota</taxon>
        <taxon>Metazoa</taxon>
        <taxon>Ecdysozoa</taxon>
        <taxon>Arthropoda</taxon>
        <taxon>Hexapoda</taxon>
        <taxon>Insecta</taxon>
        <taxon>Pterygota</taxon>
        <taxon>Neoptera</taxon>
        <taxon>Endopterygota</taxon>
        <taxon>Coleoptera</taxon>
        <taxon>Polyphaga</taxon>
        <taxon>Scarabaeiformia</taxon>
        <taxon>Scarabaeidae</taxon>
        <taxon>Dynastinae</taxon>
        <taxon>Oryctes</taxon>
    </lineage>
</organism>
<evidence type="ECO:0008006" key="4">
    <source>
        <dbReference type="Google" id="ProtNLM"/>
    </source>
</evidence>
<protein>
    <recommendedName>
        <fullName evidence="4">RNA polymerase I-specific transcription initiation factor RRN3</fullName>
    </recommendedName>
</protein>
<dbReference type="AlphaFoldDB" id="A0A0T6BCG9"/>
<dbReference type="GO" id="GO:0005634">
    <property type="term" value="C:nucleus"/>
    <property type="evidence" value="ECO:0007669"/>
    <property type="project" value="TreeGrafter"/>
</dbReference>
<dbReference type="PANTHER" id="PTHR12790:SF0">
    <property type="entry name" value="RNA POLYMERASE I-SPECIFIC TRANSCRIPTION INITIATION FACTOR RRN3-RELATED"/>
    <property type="match status" value="1"/>
</dbReference>
<evidence type="ECO:0000313" key="3">
    <source>
        <dbReference type="Proteomes" id="UP000051574"/>
    </source>
</evidence>
<dbReference type="InterPro" id="IPR007991">
    <property type="entry name" value="RNA_pol_I_trans_ini_fac_RRN3"/>
</dbReference>
<dbReference type="OrthoDB" id="26970at2759"/>
<accession>A0A0T6BCG9</accession>
<dbReference type="GO" id="GO:0006361">
    <property type="term" value="P:transcription initiation at RNA polymerase I promoter"/>
    <property type="evidence" value="ECO:0007669"/>
    <property type="project" value="InterPro"/>
</dbReference>
<evidence type="ECO:0000313" key="2">
    <source>
        <dbReference type="EMBL" id="KRT84891.1"/>
    </source>
</evidence>
<keyword evidence="3" id="KW-1185">Reference proteome</keyword>